<feature type="domain" description="Telomere-associated protein Rif1 N-terminal" evidence="2">
    <location>
        <begin position="328"/>
        <end position="658"/>
    </location>
</feature>
<gene>
    <name evidence="3" type="ORF">KASA_0P04444G</name>
</gene>
<feature type="region of interest" description="Disordered" evidence="1">
    <location>
        <begin position="1474"/>
        <end position="1497"/>
    </location>
</feature>
<evidence type="ECO:0000313" key="3">
    <source>
        <dbReference type="EMBL" id="SMN19260.1"/>
    </source>
</evidence>
<feature type="compositionally biased region" description="Polar residues" evidence="1">
    <location>
        <begin position="1559"/>
        <end position="1593"/>
    </location>
</feature>
<organism evidence="3 4">
    <name type="scientific">Maudiozyma saulgeensis</name>
    <dbReference type="NCBI Taxonomy" id="1789683"/>
    <lineage>
        <taxon>Eukaryota</taxon>
        <taxon>Fungi</taxon>
        <taxon>Dikarya</taxon>
        <taxon>Ascomycota</taxon>
        <taxon>Saccharomycotina</taxon>
        <taxon>Saccharomycetes</taxon>
        <taxon>Saccharomycetales</taxon>
        <taxon>Saccharomycetaceae</taxon>
        <taxon>Maudiozyma</taxon>
    </lineage>
</organism>
<sequence>MPKKDNELSIPTGPRVLRSRLPVTRQVTDSNKSNKRALDALDRKLSQISNKKKNGSPVTVNTVPWLMNKSPSSEPAKSSIERSKIPIIPVGPRMRLRLQNDKSPTPKRRKRSLKINNNDDENDYDFLIPKDVNISSDISSLGLSIDDIAEHEMIQSSPIRKSVAFSNNIEELEKIKSSPIQSTTKKPFKSILRIKNDKKLVNSISMSDLQTETSKKTLFLQEPYLTHSEYWSSGEVHQLSDKNNLTEFKNIINSGLINLENDVGMKFEIYATFNNILPVNNKYGTNNNNIQQPNNIDNLKIDFLISALPRIMKVSIDDLVSLQPEIITISENKDAFNVRTYIQIVKFISFILSNQTIVQVIPNSPHVLERINLVYKACIQALENQHCSKQIIITHINFLKDELFGEKHFTSQEKQFIVDVIVKIRELKSMNLVTEKLSLIKSLLRKYRYAMLKDIVLWLPGEVIPRLLLHNIEHGWSIVESAISILLDLLKIYRELSFNHTQVYSCIELSDMRTVVPKKFVGQLGKLMKTPSDQKTTLGTIIRNHIKILTNQGNFKIANDIWLATIGLLYNKDNICFLSESSHEYACEWIKVNRICFSNPDSTARLQALKVWRVVIHGVYVKLWNDPISIKDIESMYKLLQIPFDMALQTQVDDSSLQGLQFLLHILSFTTSRLSYNKSSTIGTQYTNWFKTVQSIYMKLFSYPNNVLRISVLRSIFRLLDSTYKLSIKPNIVNSGNDSALFGSKMVLTASGISPSAISCIDPQYSRIVLCEISKGLKINVDDQLGSTEVNEIEKKTSIFPQNLFTLSMFREFSQILIFYYSQNADSFLNPMDFVLLPTALVTLFSDVLFYENTSDYLIDFLTKLDYVYPLDKKNSILEQLFKNMFKTFSTNDNIYLVTYAFLCIDNTLLRDIIHQSLGQLSSPITLTLTQMYYILKILSFFPNSVLLEKFYSIIFEEKCNLIMGNYNFLKILRMESWNLNQIITFTINYYAHDRTNSNGCVLAILEELFKRDTNIFYYIAPIMEMNGDINKLKITVNENPQLIENSLFFEMPFFTEILSKSLEKKLIKDLRNFPKWKQINIMKKFIMKKPQMFLRAGRPVIMDFVKFAGPLSGEGKSVAIEILKACYKCQMVSFANKLMDMFLSNDNVTVVVDFLYENDGSNKKIWDDKILVKLASKTSRIREDLIMILKKEFDKRTTIQKISLIDNIIKEKDMYLFKSCIKEIFRSFIQAHTNLVSTDERLTKTVFGKVVEFVLFNHDYSSVFDITDLYVDMLPKELSEENIEDIKCFLSMLPKRNEKFKKDIELPRMKDLTNIWKCHTEKQINKDMSTSEVSSILTPEGLYDSAQESNTTNQKVDLLMHYFTDYIAEYKLKDSSILSSQTCPSLPEVVESSRVENNLIPAISFSESHPSTLQEVDLNCSDNSKRLSQSYLAKSTQLSQKNMANADMNENTLKHNIGIQEHTIQIKGTNIQGAPEAQPSTEVNTDVEDPSTGSDVRMSDFRVISGYLERTHFTEERNKISETSSPIIDSQNDSSSNHNNILETPIEEERHSKGKLSSKGTIVSSNSKDVTNENGSDTPNNTTSRIANNSAGGSMDKIHESRIVVSSGSVSISNNDKEVERSNNLDNPNSSSAKNVNGLVKNVSKPVNPADPSKRIENLSEDFERVIPDGDDEFLKEMENLSVLLDQPVSSSPVKESDVKTTGTSQGTILQKGKSSIHNIMQANLPQGAIGTETAINTTPCTDRTNHTDKVVEDSEKEPKGIKIPIFNSRRMNPVNTRPAKISPRKKSLRYANKSTVINVNIPKTFRRSVSPEPIIRHPTMTDSFGNDLIISDLSQHNSPTSSSFASLKDDVSSKKARKLLSRMRSISSSDLATLSPDERRNMRVEMLDFLMKLEHPNSNGV</sequence>
<feature type="region of interest" description="Disordered" evidence="1">
    <location>
        <begin position="1516"/>
        <end position="1637"/>
    </location>
</feature>
<feature type="compositionally biased region" description="Low complexity" evidence="1">
    <location>
        <begin position="1604"/>
        <end position="1614"/>
    </location>
</feature>
<feature type="compositionally biased region" description="Basic and acidic residues" evidence="1">
    <location>
        <begin position="1745"/>
        <end position="1758"/>
    </location>
</feature>
<dbReference type="Gene3D" id="6.10.140.1760">
    <property type="match status" value="1"/>
</dbReference>
<reference evidence="3 4" key="1">
    <citation type="submission" date="2017-04" db="EMBL/GenBank/DDBJ databases">
        <authorList>
            <person name="Afonso C.L."/>
            <person name="Miller P.J."/>
            <person name="Scott M.A."/>
            <person name="Spackman E."/>
            <person name="Goraichik I."/>
            <person name="Dimitrov K.M."/>
            <person name="Suarez D.L."/>
            <person name="Swayne D.E."/>
        </authorList>
    </citation>
    <scope>NUCLEOTIDE SEQUENCE [LARGE SCALE GENOMIC DNA]</scope>
</reference>
<feature type="compositionally biased region" description="Polar residues" evidence="1">
    <location>
        <begin position="1474"/>
        <end position="1485"/>
    </location>
</feature>
<feature type="region of interest" description="Disordered" evidence="1">
    <location>
        <begin position="50"/>
        <end position="83"/>
    </location>
</feature>
<feature type="compositionally biased region" description="Low complexity" evidence="1">
    <location>
        <begin position="1525"/>
        <end position="1542"/>
    </location>
</feature>
<name>A0A1X7R1D9_9SACH</name>
<dbReference type="Proteomes" id="UP000196158">
    <property type="component" value="Unassembled WGS sequence"/>
</dbReference>
<feature type="region of interest" description="Disordered" evidence="1">
    <location>
        <begin position="1690"/>
        <end position="1711"/>
    </location>
</feature>
<dbReference type="InterPro" id="IPR022031">
    <property type="entry name" value="Rif1_N"/>
</dbReference>
<feature type="region of interest" description="Disordered" evidence="1">
    <location>
        <begin position="96"/>
        <end position="120"/>
    </location>
</feature>
<accession>A0A1X7R1D9</accession>
<feature type="compositionally biased region" description="Polar residues" evidence="1">
    <location>
        <begin position="1625"/>
        <end position="1636"/>
    </location>
</feature>
<dbReference type="OrthoDB" id="4070686at2759"/>
<protein>
    <submittedName>
        <fullName evidence="3">Similar to Saccharomyces cerevisiae YBR275C RIF1 Protein that binds to the Rap1p C-terminus and acts synergistically with Rif2p to help control telomere length and establish telomeric silencing</fullName>
    </submittedName>
</protein>
<evidence type="ECO:0000256" key="1">
    <source>
        <dbReference type="SAM" id="MobiDB-lite"/>
    </source>
</evidence>
<dbReference type="STRING" id="1789683.A0A1X7R1D9"/>
<dbReference type="Pfam" id="PF12231">
    <property type="entry name" value="Rif1_N"/>
    <property type="match status" value="1"/>
</dbReference>
<proteinExistence type="predicted"/>
<keyword evidence="4" id="KW-1185">Reference proteome</keyword>
<dbReference type="CDD" id="cd14267">
    <property type="entry name" value="Rif1_CTD_C-II_like"/>
    <property type="match status" value="1"/>
</dbReference>
<dbReference type="EMBL" id="FXLY01000003">
    <property type="protein sequence ID" value="SMN19260.1"/>
    <property type="molecule type" value="Genomic_DNA"/>
</dbReference>
<feature type="region of interest" description="Disordered" evidence="1">
    <location>
        <begin position="1737"/>
        <end position="1758"/>
    </location>
</feature>
<evidence type="ECO:0000313" key="4">
    <source>
        <dbReference type="Proteomes" id="UP000196158"/>
    </source>
</evidence>
<evidence type="ECO:0000259" key="2">
    <source>
        <dbReference type="Pfam" id="PF12231"/>
    </source>
</evidence>